<evidence type="ECO:0000313" key="1">
    <source>
        <dbReference type="EMBL" id="MFD0852209.1"/>
    </source>
</evidence>
<organism evidence="1 2">
    <name type="scientific">Actinomadura adrarensis</name>
    <dbReference type="NCBI Taxonomy" id="1819600"/>
    <lineage>
        <taxon>Bacteria</taxon>
        <taxon>Bacillati</taxon>
        <taxon>Actinomycetota</taxon>
        <taxon>Actinomycetes</taxon>
        <taxon>Streptosporangiales</taxon>
        <taxon>Thermomonosporaceae</taxon>
        <taxon>Actinomadura</taxon>
    </lineage>
</organism>
<sequence>MSRDDPHIHVQVDVVGGDAAVRDMLASTFGLAGDLPSVVTTGCGLVVPFAMTSSRPEKVTCLPCREHARDEHL</sequence>
<dbReference type="EMBL" id="JBHTIR010001156">
    <property type="protein sequence ID" value="MFD0852209.1"/>
    <property type="molecule type" value="Genomic_DNA"/>
</dbReference>
<protein>
    <recommendedName>
        <fullName evidence="3">DUF296 domain-containing protein</fullName>
    </recommendedName>
</protein>
<accession>A0ABW3CCJ0</accession>
<reference evidence="2" key="1">
    <citation type="journal article" date="2019" name="Int. J. Syst. Evol. Microbiol.">
        <title>The Global Catalogue of Microorganisms (GCM) 10K type strain sequencing project: providing services to taxonomists for standard genome sequencing and annotation.</title>
        <authorList>
            <consortium name="The Broad Institute Genomics Platform"/>
            <consortium name="The Broad Institute Genome Sequencing Center for Infectious Disease"/>
            <person name="Wu L."/>
            <person name="Ma J."/>
        </authorList>
    </citation>
    <scope>NUCLEOTIDE SEQUENCE [LARGE SCALE GENOMIC DNA]</scope>
    <source>
        <strain evidence="2">JCM 31696</strain>
    </source>
</reference>
<evidence type="ECO:0008006" key="3">
    <source>
        <dbReference type="Google" id="ProtNLM"/>
    </source>
</evidence>
<evidence type="ECO:0000313" key="2">
    <source>
        <dbReference type="Proteomes" id="UP001597083"/>
    </source>
</evidence>
<gene>
    <name evidence="1" type="ORF">ACFQ07_08250</name>
</gene>
<proteinExistence type="predicted"/>
<comment type="caution">
    <text evidence="1">The sequence shown here is derived from an EMBL/GenBank/DDBJ whole genome shotgun (WGS) entry which is preliminary data.</text>
</comment>
<name>A0ABW3CCJ0_9ACTN</name>
<keyword evidence="2" id="KW-1185">Reference proteome</keyword>
<feature type="non-terminal residue" evidence="1">
    <location>
        <position position="73"/>
    </location>
</feature>
<dbReference type="Proteomes" id="UP001597083">
    <property type="component" value="Unassembled WGS sequence"/>
</dbReference>